<dbReference type="Proteomes" id="UP001499854">
    <property type="component" value="Unassembled WGS sequence"/>
</dbReference>
<dbReference type="EMBL" id="BAAAQM010000002">
    <property type="protein sequence ID" value="GAA1953275.1"/>
    <property type="molecule type" value="Genomic_DNA"/>
</dbReference>
<keyword evidence="2" id="KW-1185">Reference proteome</keyword>
<sequence>MRYVVIPGIGGSGPEHWQTLWENAWGARASRVRPASWDEPDLDDWCEALTRAVARSGPDVVLVGHSLGCLAAAVWLSRETRPSIRGAFLVAPPAVDAPSFPAAEAGSFIPVEPAPLTAPALVVSSDDDPYCDPESARRLAAAWHAGHVTVGRAGHINAASGLGAWPAGRKLLDAFLAG</sequence>
<name>A0ABN2QJ09_9ACTN</name>
<proteinExistence type="predicted"/>
<keyword evidence="1" id="KW-0378">Hydrolase</keyword>
<gene>
    <name evidence="1" type="ORF">GCM10009838_05660</name>
</gene>
<evidence type="ECO:0000313" key="1">
    <source>
        <dbReference type="EMBL" id="GAA1953275.1"/>
    </source>
</evidence>
<dbReference type="RefSeq" id="WP_344655299.1">
    <property type="nucleotide sequence ID" value="NZ_BAAAQM010000002.1"/>
</dbReference>
<dbReference type="InterPro" id="IPR010662">
    <property type="entry name" value="RBBP9/YdeN"/>
</dbReference>
<protein>
    <submittedName>
        <fullName evidence="1">Alpha/beta hydrolase</fullName>
    </submittedName>
</protein>
<accession>A0ABN2QJ09</accession>
<evidence type="ECO:0000313" key="2">
    <source>
        <dbReference type="Proteomes" id="UP001499854"/>
    </source>
</evidence>
<comment type="caution">
    <text evidence="1">The sequence shown here is derived from an EMBL/GenBank/DDBJ whole genome shotgun (WGS) entry which is preliminary data.</text>
</comment>
<dbReference type="Pfam" id="PF06821">
    <property type="entry name" value="Ser_hydrolase"/>
    <property type="match status" value="1"/>
</dbReference>
<dbReference type="InterPro" id="IPR029058">
    <property type="entry name" value="AB_hydrolase_fold"/>
</dbReference>
<reference evidence="1 2" key="1">
    <citation type="journal article" date="2019" name="Int. J. Syst. Evol. Microbiol.">
        <title>The Global Catalogue of Microorganisms (GCM) 10K type strain sequencing project: providing services to taxonomists for standard genome sequencing and annotation.</title>
        <authorList>
            <consortium name="The Broad Institute Genomics Platform"/>
            <consortium name="The Broad Institute Genome Sequencing Center for Infectious Disease"/>
            <person name="Wu L."/>
            <person name="Ma J."/>
        </authorList>
    </citation>
    <scope>NUCLEOTIDE SEQUENCE [LARGE SCALE GENOMIC DNA]</scope>
    <source>
        <strain evidence="1 2">JCM 16013</strain>
    </source>
</reference>
<dbReference type="SUPFAM" id="SSF53474">
    <property type="entry name" value="alpha/beta-Hydrolases"/>
    <property type="match status" value="1"/>
</dbReference>
<organism evidence="1 2">
    <name type="scientific">Catenulispora subtropica</name>
    <dbReference type="NCBI Taxonomy" id="450798"/>
    <lineage>
        <taxon>Bacteria</taxon>
        <taxon>Bacillati</taxon>
        <taxon>Actinomycetota</taxon>
        <taxon>Actinomycetes</taxon>
        <taxon>Catenulisporales</taxon>
        <taxon>Catenulisporaceae</taxon>
        <taxon>Catenulispora</taxon>
    </lineage>
</organism>
<dbReference type="Gene3D" id="3.40.50.1820">
    <property type="entry name" value="alpha/beta hydrolase"/>
    <property type="match status" value="1"/>
</dbReference>
<dbReference type="GO" id="GO:0016787">
    <property type="term" value="F:hydrolase activity"/>
    <property type="evidence" value="ECO:0007669"/>
    <property type="project" value="UniProtKB-KW"/>
</dbReference>